<proteinExistence type="predicted"/>
<evidence type="ECO:0000313" key="2">
    <source>
        <dbReference type="EMBL" id="GFR48790.1"/>
    </source>
</evidence>
<feature type="region of interest" description="Disordered" evidence="1">
    <location>
        <begin position="1035"/>
        <end position="1064"/>
    </location>
</feature>
<dbReference type="EMBL" id="BMAR01000026">
    <property type="protein sequence ID" value="GFR48790.1"/>
    <property type="molecule type" value="Genomic_DNA"/>
</dbReference>
<comment type="caution">
    <text evidence="2">The sequence shown here is derived from an EMBL/GenBank/DDBJ whole genome shotgun (WGS) entry which is preliminary data.</text>
</comment>
<feature type="region of interest" description="Disordered" evidence="1">
    <location>
        <begin position="710"/>
        <end position="791"/>
    </location>
</feature>
<reference evidence="2 3" key="1">
    <citation type="journal article" date="2021" name="Sci. Rep.">
        <title>Genome sequencing of the multicellular alga Astrephomene provides insights into convergent evolution of germ-soma differentiation.</title>
        <authorList>
            <person name="Yamashita S."/>
            <person name="Yamamoto K."/>
            <person name="Matsuzaki R."/>
            <person name="Suzuki S."/>
            <person name="Yamaguchi H."/>
            <person name="Hirooka S."/>
            <person name="Minakuchi Y."/>
            <person name="Miyagishima S."/>
            <person name="Kawachi M."/>
            <person name="Toyoda A."/>
            <person name="Nozaki H."/>
        </authorList>
    </citation>
    <scope>NUCLEOTIDE SEQUENCE [LARGE SCALE GENOMIC DNA]</scope>
    <source>
        <strain evidence="2 3">NIES-4017</strain>
    </source>
</reference>
<feature type="region of interest" description="Disordered" evidence="1">
    <location>
        <begin position="893"/>
        <end position="916"/>
    </location>
</feature>
<evidence type="ECO:0000313" key="3">
    <source>
        <dbReference type="Proteomes" id="UP001054857"/>
    </source>
</evidence>
<dbReference type="Proteomes" id="UP001054857">
    <property type="component" value="Unassembled WGS sequence"/>
</dbReference>
<sequence>MPPRIRRNATNNAESGRIRLPDLLSRDVLFDERITAAQLEAVEERLSSMARSSRVAGRLLLVDLDKEIVLRILKLFGLALRRSTNALSPGIDDAVRSGYRKLRAFIVNQLSETILAEDYAVTSLRQMQIVTIILRTDVLDCYATHLLQLATALQERPTRRNADAARDLMLETLTLLEALSDADDVWKWARSKSPMGTTANSFARLAYKDMFLHALATSHVLEAWAACLLRLASREEFDIHASKLLRSFTTIVHRRLDLVFDEHELVALLRASPQLNYMLMVHVVRVIALLDGGDMFGLPESAPEVPVLSPSGAIVRRSGSGAVDSRLLGWTLGIWPTFLTSLISPVLPTLERSAESMLEAASRLAANRTADDGAVSDAVQASKQKSSDMMAQVTSAHDENPAPPYNTCAVFSIAIRLARAAIDAYLAPPPPSSSSSRSAAPAVAPLDWRLCGTLATTGLIAACRALSILAVLAARSAAVSWTRGDARRLHLLCRTFVDSVEAALGPRLGVQEAAAAAAPGRQADRQHTRDRPGVQKIWPGLENVKFSLFRRIFSAPVHDFSRPPSPVTTALLDAGILPCLERCIRTTGSLSDLSAAHPYWPEVLPYGQLHAVASYIMTGTKVVRQAAMGVQTVPAPGSGASDVGRGFEPSGTRRSSGQAMEGARIRKGGPGSLNAAEGQKLAAAHHAMVWILEVFDMDEFCLAVGVVVEEEEEEVEGTGGSEVGGGSSTQGGDDGVGSEDGERLSGAGSSGESNRGSADGGDGSSGNCSSGEGSSRDGSSGGNSRNSADTASAAHDVTLPLVLYPVRPAFEQALLLWSFASLHLLPAAALLLQSVVALTPYLSKVPPVVLYGPKAPTGEKAPNACLFACQLLRWCRLLLVASMGVHCVHEPSSGASAGVDEGVVRQQPSSTDAADVAEAEGAASAAAVAAAASMSASSPAAAPTSPSPLPETAAELRTLLLRDVDLVGVLGAAARLLAGERVSGSGGPSRRSGAGGEGYSSCQLKHLSCLLGWMLRALAATPGYAGDLWKALRTGGGGQARSQEGSRPPEVQQAPSGGCSGPGGSAGGAMAGVLDALGAVHRTALRYDDLLEVFGPGGHFPDANVMAEVERVAGVSPAGSAVAPPPPVSSSSSLAADGVLMELLASMCPDATVALRMMPPSEVRKRLPLPGPCANPACVNLAGDSEQELSLPHRCMICNKSGGTGSGGSSSGGAGGSSGDTSSIKEVCVCSQECKDKHSRFEHGSWGFWRRRS</sequence>
<feature type="region of interest" description="Disordered" evidence="1">
    <location>
        <begin position="1203"/>
        <end position="1222"/>
    </location>
</feature>
<feature type="compositionally biased region" description="Gly residues" evidence="1">
    <location>
        <begin position="717"/>
        <end position="735"/>
    </location>
</feature>
<feature type="compositionally biased region" description="Low complexity" evidence="1">
    <location>
        <begin position="765"/>
        <end position="787"/>
    </location>
</feature>
<gene>
    <name evidence="2" type="ORF">Agub_g10738</name>
</gene>
<organism evidence="2 3">
    <name type="scientific">Astrephomene gubernaculifera</name>
    <dbReference type="NCBI Taxonomy" id="47775"/>
    <lineage>
        <taxon>Eukaryota</taxon>
        <taxon>Viridiplantae</taxon>
        <taxon>Chlorophyta</taxon>
        <taxon>core chlorophytes</taxon>
        <taxon>Chlorophyceae</taxon>
        <taxon>CS clade</taxon>
        <taxon>Chlamydomonadales</taxon>
        <taxon>Astrephomenaceae</taxon>
        <taxon>Astrephomene</taxon>
    </lineage>
</organism>
<feature type="compositionally biased region" description="Gly residues" evidence="1">
    <location>
        <begin position="1203"/>
        <end position="1218"/>
    </location>
</feature>
<accession>A0AAD3DVE4</accession>
<dbReference type="AlphaFoldDB" id="A0AAD3DVE4"/>
<feature type="region of interest" description="Disordered" evidence="1">
    <location>
        <begin position="637"/>
        <end position="672"/>
    </location>
</feature>
<protein>
    <submittedName>
        <fullName evidence="2">Uncharacterized protein</fullName>
    </submittedName>
</protein>
<evidence type="ECO:0000256" key="1">
    <source>
        <dbReference type="SAM" id="MobiDB-lite"/>
    </source>
</evidence>
<name>A0AAD3DVE4_9CHLO</name>
<keyword evidence="3" id="KW-1185">Reference proteome</keyword>